<evidence type="ECO:0000313" key="2">
    <source>
        <dbReference type="EMBL" id="KIH67323.1"/>
    </source>
</evidence>
<gene>
    <name evidence="2" type="ORF">ANCDUO_02352</name>
</gene>
<accession>A0A0C2DBW1</accession>
<sequence>MRLSTTSAKSHEETNISRKRLAYTSAWSRESSRKLSVNVRACKPVQRSDKRRSEGETSSSVGRSRRGGSVGQSLVIVENNWRSNMLRCERNWKHKHYQLHQLNMITPTWTVFYDFELFDKTSRA</sequence>
<dbReference type="EMBL" id="KN726746">
    <property type="protein sequence ID" value="KIH67323.1"/>
    <property type="molecule type" value="Genomic_DNA"/>
</dbReference>
<dbReference type="Proteomes" id="UP000054047">
    <property type="component" value="Unassembled WGS sequence"/>
</dbReference>
<dbReference type="AlphaFoldDB" id="A0A0C2DBW1"/>
<protein>
    <submittedName>
        <fullName evidence="2">Uncharacterized protein</fullName>
    </submittedName>
</protein>
<evidence type="ECO:0000256" key="1">
    <source>
        <dbReference type="SAM" id="MobiDB-lite"/>
    </source>
</evidence>
<name>A0A0C2DBW1_9BILA</name>
<feature type="compositionally biased region" description="Basic and acidic residues" evidence="1">
    <location>
        <begin position="46"/>
        <end position="55"/>
    </location>
</feature>
<keyword evidence="3" id="KW-1185">Reference proteome</keyword>
<proteinExistence type="predicted"/>
<evidence type="ECO:0000313" key="3">
    <source>
        <dbReference type="Proteomes" id="UP000054047"/>
    </source>
</evidence>
<reference evidence="2 3" key="1">
    <citation type="submission" date="2013-12" db="EMBL/GenBank/DDBJ databases">
        <title>Draft genome of the parsitic nematode Ancylostoma duodenale.</title>
        <authorList>
            <person name="Mitreva M."/>
        </authorList>
    </citation>
    <scope>NUCLEOTIDE SEQUENCE [LARGE SCALE GENOMIC DNA]</scope>
    <source>
        <strain evidence="2 3">Zhejiang</strain>
    </source>
</reference>
<feature type="region of interest" description="Disordered" evidence="1">
    <location>
        <begin position="38"/>
        <end position="71"/>
    </location>
</feature>
<organism evidence="2 3">
    <name type="scientific">Ancylostoma duodenale</name>
    <dbReference type="NCBI Taxonomy" id="51022"/>
    <lineage>
        <taxon>Eukaryota</taxon>
        <taxon>Metazoa</taxon>
        <taxon>Ecdysozoa</taxon>
        <taxon>Nematoda</taxon>
        <taxon>Chromadorea</taxon>
        <taxon>Rhabditida</taxon>
        <taxon>Rhabditina</taxon>
        <taxon>Rhabditomorpha</taxon>
        <taxon>Strongyloidea</taxon>
        <taxon>Ancylostomatidae</taxon>
        <taxon>Ancylostomatinae</taxon>
        <taxon>Ancylostoma</taxon>
    </lineage>
</organism>